<proteinExistence type="predicted"/>
<dbReference type="SUPFAM" id="SSF110296">
    <property type="entry name" value="Oligoxyloglucan reducing end-specific cellobiohydrolase"/>
    <property type="match status" value="1"/>
</dbReference>
<evidence type="ECO:0000313" key="1">
    <source>
        <dbReference type="EMBL" id="HAF5507117.1"/>
    </source>
</evidence>
<dbReference type="EMBL" id="DAAVNH010000020">
    <property type="protein sequence ID" value="HAF5507117.1"/>
    <property type="molecule type" value="Genomic_DNA"/>
</dbReference>
<protein>
    <submittedName>
        <fullName evidence="1">Uncharacterized protein</fullName>
    </submittedName>
</protein>
<gene>
    <name evidence="1" type="ORF">G8C29_004800</name>
</gene>
<name>A0A749C1L8_SALER</name>
<reference evidence="1" key="1">
    <citation type="journal article" date="2018" name="Genome Biol.">
        <title>SKESA: strategic k-mer extension for scrupulous assemblies.</title>
        <authorList>
            <person name="Souvorov A."/>
            <person name="Agarwala R."/>
            <person name="Lipman D.J."/>
        </authorList>
    </citation>
    <scope>NUCLEOTIDE SEQUENCE</scope>
    <source>
        <strain evidence="1">MA.GW_S01999-08</strain>
    </source>
</reference>
<comment type="caution">
    <text evidence="1">The sequence shown here is derived from an EMBL/GenBank/DDBJ whole genome shotgun (WGS) entry which is preliminary data.</text>
</comment>
<accession>A0A749C1L8</accession>
<organism evidence="1">
    <name type="scientific">Salmonella enterica</name>
    <name type="common">Salmonella choleraesuis</name>
    <dbReference type="NCBI Taxonomy" id="28901"/>
    <lineage>
        <taxon>Bacteria</taxon>
        <taxon>Pseudomonadati</taxon>
        <taxon>Pseudomonadota</taxon>
        <taxon>Gammaproteobacteria</taxon>
        <taxon>Enterobacterales</taxon>
        <taxon>Enterobacteriaceae</taxon>
        <taxon>Salmonella</taxon>
    </lineage>
</organism>
<sequence>MYKIEEKIRSAVINAISGKISEQEIDVFVGLIAEYYGSSDVVNYHELADMLSTVDLNRISPAETGRMLKNLNFSAAGVAFVLHALYRNTLDARVCGSLLLNPVMYPDTGQKELIMVLSEAGYSYTDVSQATDILFGDKKNPSMAGVYLWALTLENFPAYWLPEDSRWVVSDDQQVSYICADPSVHGAFYYVDQEGSVHRRNVRDKDSHSFPGISAAMVTVGGDDRLWALTQNGIWARYAPEYSRWDISCEEKLFICADLSTGEGYYYVSPDGSVHWQNVDRNIRKSFPGIVATMVTVGGDNRLWALTQNGIWARYAPEYSRWDIFNEKRAFICANPKTGSSCYYINVDGTVFLGDVDKPTEKEFSGITAKMISVSKI</sequence>
<reference evidence="1" key="2">
    <citation type="submission" date="2020-02" db="EMBL/GenBank/DDBJ databases">
        <authorList>
            <consortium name="NCBI Pathogen Detection Project"/>
        </authorList>
    </citation>
    <scope>NUCLEOTIDE SEQUENCE</scope>
    <source>
        <strain evidence="1">MA.GW_S01999-08</strain>
    </source>
</reference>
<dbReference type="AlphaFoldDB" id="A0A749C1L8"/>